<reference evidence="3 4" key="3">
    <citation type="journal article" date="2017" name="G3 (Bethesda)">
        <title>Comparative analysis highlights variable genome content of wheat rusts and divergence of the mating loci.</title>
        <authorList>
            <person name="Cuomo C.A."/>
            <person name="Bakkeren G."/>
            <person name="Khalil H.B."/>
            <person name="Panwar V."/>
            <person name="Joly D."/>
            <person name="Linning R."/>
            <person name="Sakthikumar S."/>
            <person name="Song X."/>
            <person name="Adiconis X."/>
            <person name="Fan L."/>
            <person name="Goldberg J.M."/>
            <person name="Levin J.Z."/>
            <person name="Young S."/>
            <person name="Zeng Q."/>
            <person name="Anikster Y."/>
            <person name="Bruce M."/>
            <person name="Wang M."/>
            <person name="Yin C."/>
            <person name="McCallum B."/>
            <person name="Szabo L.J."/>
            <person name="Hulbert S."/>
            <person name="Chen X."/>
            <person name="Fellers J.P."/>
        </authorList>
    </citation>
    <scope>NUCLEOTIDE SEQUENCE</scope>
    <source>
        <strain evidence="4">Isolate 1-1 / race 1 (BBBD)</strain>
        <strain evidence="3">isolate 1-1 / race 1 (BBBD)</strain>
    </source>
</reference>
<protein>
    <submittedName>
        <fullName evidence="2 3">Uncharacterized protein</fullName>
    </submittedName>
</protein>
<reference evidence="2" key="1">
    <citation type="submission" date="2009-11" db="EMBL/GenBank/DDBJ databases">
        <authorList>
            <consortium name="The Broad Institute Genome Sequencing Platform"/>
            <person name="Ward D."/>
            <person name="Feldgarden M."/>
            <person name="Earl A."/>
            <person name="Young S.K."/>
            <person name="Zeng Q."/>
            <person name="Koehrsen M."/>
            <person name="Alvarado L."/>
            <person name="Berlin A."/>
            <person name="Bochicchio J."/>
            <person name="Borenstein D."/>
            <person name="Chapman S.B."/>
            <person name="Chen Z."/>
            <person name="Engels R."/>
            <person name="Freedman E."/>
            <person name="Gellesch M."/>
            <person name="Goldberg J."/>
            <person name="Griggs A."/>
            <person name="Gujja S."/>
            <person name="Heilman E."/>
            <person name="Heiman D."/>
            <person name="Hepburn T."/>
            <person name="Howarth C."/>
            <person name="Jen D."/>
            <person name="Larson L."/>
            <person name="Lewis B."/>
            <person name="Mehta T."/>
            <person name="Park D."/>
            <person name="Pearson M."/>
            <person name="Roberts A."/>
            <person name="Saif S."/>
            <person name="Shea T."/>
            <person name="Shenoy N."/>
            <person name="Sisk P."/>
            <person name="Stolte C."/>
            <person name="Sykes S."/>
            <person name="Thomson T."/>
            <person name="Walk T."/>
            <person name="White J."/>
            <person name="Yandava C."/>
            <person name="Izard J."/>
            <person name="Baranova O.V."/>
            <person name="Blanton J.M."/>
            <person name="Tanner A.C."/>
            <person name="Dewhirst F.E."/>
            <person name="Haas B."/>
            <person name="Nusbaum C."/>
            <person name="Birren B."/>
        </authorList>
    </citation>
    <scope>NUCLEOTIDE SEQUENCE [LARGE SCALE GENOMIC DNA]</scope>
    <source>
        <strain evidence="2">1-1 BBBD Race 1</strain>
    </source>
</reference>
<gene>
    <name evidence="2" type="ORF">PTTG_27557</name>
</gene>
<reference evidence="2" key="2">
    <citation type="submission" date="2016-05" db="EMBL/GenBank/DDBJ databases">
        <title>Comparative analysis highlights variable genome content of wheat rusts and divergence of the mating loci.</title>
        <authorList>
            <person name="Cuomo C.A."/>
            <person name="Bakkeren G."/>
            <person name="Szabo L."/>
            <person name="Khalil H."/>
            <person name="Joly D."/>
            <person name="Goldberg J."/>
            <person name="Young S."/>
            <person name="Zeng Q."/>
            <person name="Fellers J."/>
        </authorList>
    </citation>
    <scope>NUCLEOTIDE SEQUENCE [LARGE SCALE GENOMIC DNA]</scope>
    <source>
        <strain evidence="2">1-1 BBBD Race 1</strain>
    </source>
</reference>
<feature type="compositionally biased region" description="Basic and acidic residues" evidence="1">
    <location>
        <begin position="15"/>
        <end position="26"/>
    </location>
</feature>
<evidence type="ECO:0000256" key="1">
    <source>
        <dbReference type="SAM" id="MobiDB-lite"/>
    </source>
</evidence>
<dbReference type="OrthoDB" id="10567581at2759"/>
<evidence type="ECO:0000313" key="2">
    <source>
        <dbReference type="EMBL" id="OAV92725.1"/>
    </source>
</evidence>
<feature type="compositionally biased region" description="Polar residues" evidence="1">
    <location>
        <begin position="61"/>
        <end position="77"/>
    </location>
</feature>
<evidence type="ECO:0000313" key="3">
    <source>
        <dbReference type="EnsemblFungi" id="PTTG_27557-t43_1-p1"/>
    </source>
</evidence>
<dbReference type="EMBL" id="ADAS02000060">
    <property type="protein sequence ID" value="OAV92725.1"/>
    <property type="molecule type" value="Genomic_DNA"/>
</dbReference>
<dbReference type="AlphaFoldDB" id="A0A180GJ90"/>
<dbReference type="VEuPathDB" id="FungiDB:PTTG_27557"/>
<accession>A0A180GJ90</accession>
<organism evidence="2">
    <name type="scientific">Puccinia triticina (isolate 1-1 / race 1 (BBBD))</name>
    <name type="common">Brown leaf rust fungus</name>
    <dbReference type="NCBI Taxonomy" id="630390"/>
    <lineage>
        <taxon>Eukaryota</taxon>
        <taxon>Fungi</taxon>
        <taxon>Dikarya</taxon>
        <taxon>Basidiomycota</taxon>
        <taxon>Pucciniomycotina</taxon>
        <taxon>Pucciniomycetes</taxon>
        <taxon>Pucciniales</taxon>
        <taxon>Pucciniaceae</taxon>
        <taxon>Puccinia</taxon>
    </lineage>
</organism>
<keyword evidence="4" id="KW-1185">Reference proteome</keyword>
<name>A0A180GJ90_PUCT1</name>
<sequence>MTRGNPGSTNNQPDKTQEPKIAERTRLGRIPSSNSQGEGPSSHADVKGKGPDFLDDIPKETTFQPRLTQRVIGSSSNDWRRTEPAPHTITAPQTRPPAPTSPTKQTDITSLIAEMQYKHNREENRARCEAKEIRSQRRCELDEEAKISAIVNAAINKLDPDNLLKPDGSNICHWEDALRLTAFERFHDQHFFNPAENTIVDPYYEALARGIIQSSAHTNLSYNLINFKSLADVYDHLVSKFQIINRAKQLHT</sequence>
<proteinExistence type="predicted"/>
<evidence type="ECO:0000313" key="4">
    <source>
        <dbReference type="Proteomes" id="UP000005240"/>
    </source>
</evidence>
<feature type="compositionally biased region" description="Basic and acidic residues" evidence="1">
    <location>
        <begin position="44"/>
        <end position="59"/>
    </location>
</feature>
<dbReference type="EnsemblFungi" id="PTTG_27557-t43_1">
    <property type="protein sequence ID" value="PTTG_27557-t43_1-p1"/>
    <property type="gene ID" value="PTTG_27557"/>
</dbReference>
<feature type="region of interest" description="Disordered" evidence="1">
    <location>
        <begin position="1"/>
        <end position="105"/>
    </location>
</feature>
<dbReference type="Proteomes" id="UP000005240">
    <property type="component" value="Unassembled WGS sequence"/>
</dbReference>
<reference evidence="3" key="4">
    <citation type="submission" date="2025-05" db="UniProtKB">
        <authorList>
            <consortium name="EnsemblFungi"/>
        </authorList>
    </citation>
    <scope>IDENTIFICATION</scope>
    <source>
        <strain evidence="3">isolate 1-1 / race 1 (BBBD)</strain>
    </source>
</reference>
<feature type="compositionally biased region" description="Polar residues" evidence="1">
    <location>
        <begin position="1"/>
        <end position="14"/>
    </location>
</feature>